<accession>A0AAD9NW62</accession>
<sequence length="140" mass="16042">MWKLKVLILILVVYGSSDAFFFDRATTSPLKNVHGAHECDGKTYDDDLYVCCNYELYEKNPHSKCCYGEMIDTRLHFCVFGKFAKPSSNCNGNYYDEESQFCCAGKIHDIDDDWKCCSGVLYNTNMHTCTFYGNVVLKNS</sequence>
<proteinExistence type="predicted"/>
<name>A0AAD9NW62_RIDPI</name>
<evidence type="ECO:0000313" key="3">
    <source>
        <dbReference type="EMBL" id="KAK2183626.1"/>
    </source>
</evidence>
<dbReference type="InterPro" id="IPR055284">
    <property type="entry name" value="Galaxin-like"/>
</dbReference>
<feature type="chain" id="PRO_5041938561" description="Galaxin-like repeats domain-containing protein" evidence="1">
    <location>
        <begin position="20"/>
        <end position="140"/>
    </location>
</feature>
<dbReference type="InterPro" id="IPR056601">
    <property type="entry name" value="Galaxin_dom"/>
</dbReference>
<dbReference type="AlphaFoldDB" id="A0AAD9NW62"/>
<dbReference type="PANTHER" id="PTHR34490:SF1">
    <property type="entry name" value="GALAXIN-LIKE"/>
    <property type="match status" value="1"/>
</dbReference>
<evidence type="ECO:0000259" key="2">
    <source>
        <dbReference type="Pfam" id="PF24748"/>
    </source>
</evidence>
<dbReference type="EMBL" id="JAODUO010000303">
    <property type="protein sequence ID" value="KAK2183626.1"/>
    <property type="molecule type" value="Genomic_DNA"/>
</dbReference>
<feature type="domain" description="Galaxin-like repeats" evidence="2">
    <location>
        <begin position="39"/>
        <end position="129"/>
    </location>
</feature>
<dbReference type="PANTHER" id="PTHR34490">
    <property type="entry name" value="PROTEIN CBG12054-RELATED"/>
    <property type="match status" value="1"/>
</dbReference>
<keyword evidence="1" id="KW-0732">Signal</keyword>
<reference evidence="3" key="1">
    <citation type="journal article" date="2023" name="Mol. Biol. Evol.">
        <title>Third-Generation Sequencing Reveals the Adaptive Role of the Epigenome in Three Deep-Sea Polychaetes.</title>
        <authorList>
            <person name="Perez M."/>
            <person name="Aroh O."/>
            <person name="Sun Y."/>
            <person name="Lan Y."/>
            <person name="Juniper S.K."/>
            <person name="Young C.R."/>
            <person name="Angers B."/>
            <person name="Qian P.Y."/>
        </authorList>
    </citation>
    <scope>NUCLEOTIDE SEQUENCE</scope>
    <source>
        <strain evidence="3">R07B-5</strain>
    </source>
</reference>
<comment type="caution">
    <text evidence="3">The sequence shown here is derived from an EMBL/GenBank/DDBJ whole genome shotgun (WGS) entry which is preliminary data.</text>
</comment>
<feature type="signal peptide" evidence="1">
    <location>
        <begin position="1"/>
        <end position="19"/>
    </location>
</feature>
<dbReference type="Proteomes" id="UP001209878">
    <property type="component" value="Unassembled WGS sequence"/>
</dbReference>
<evidence type="ECO:0000256" key="1">
    <source>
        <dbReference type="SAM" id="SignalP"/>
    </source>
</evidence>
<gene>
    <name evidence="3" type="ORF">NP493_303g01008</name>
</gene>
<keyword evidence="4" id="KW-1185">Reference proteome</keyword>
<dbReference type="Pfam" id="PF24748">
    <property type="entry name" value="Galaxin_repeat"/>
    <property type="match status" value="1"/>
</dbReference>
<organism evidence="3 4">
    <name type="scientific">Ridgeia piscesae</name>
    <name type="common">Tubeworm</name>
    <dbReference type="NCBI Taxonomy" id="27915"/>
    <lineage>
        <taxon>Eukaryota</taxon>
        <taxon>Metazoa</taxon>
        <taxon>Spiralia</taxon>
        <taxon>Lophotrochozoa</taxon>
        <taxon>Annelida</taxon>
        <taxon>Polychaeta</taxon>
        <taxon>Sedentaria</taxon>
        <taxon>Canalipalpata</taxon>
        <taxon>Sabellida</taxon>
        <taxon>Siboglinidae</taxon>
        <taxon>Ridgeia</taxon>
    </lineage>
</organism>
<protein>
    <recommendedName>
        <fullName evidence="2">Galaxin-like repeats domain-containing protein</fullName>
    </recommendedName>
</protein>
<evidence type="ECO:0000313" key="4">
    <source>
        <dbReference type="Proteomes" id="UP001209878"/>
    </source>
</evidence>